<evidence type="ECO:0000313" key="6">
    <source>
        <dbReference type="EMBL" id="RHZ53216.1"/>
    </source>
</evidence>
<dbReference type="AlphaFoldDB" id="A0A397GUV9"/>
<feature type="transmembrane region" description="Helical" evidence="4">
    <location>
        <begin position="432"/>
        <end position="454"/>
    </location>
</feature>
<dbReference type="EMBL" id="PQFF01000391">
    <property type="protein sequence ID" value="RHZ53216.1"/>
    <property type="molecule type" value="Genomic_DNA"/>
</dbReference>
<feature type="compositionally biased region" description="Low complexity" evidence="3">
    <location>
        <begin position="392"/>
        <end position="425"/>
    </location>
</feature>
<evidence type="ECO:0000256" key="3">
    <source>
        <dbReference type="SAM" id="MobiDB-lite"/>
    </source>
</evidence>
<proteinExistence type="predicted"/>
<reference evidence="6 7" key="1">
    <citation type="submission" date="2018-08" db="EMBL/GenBank/DDBJ databases">
        <title>Genome and evolution of the arbuscular mycorrhizal fungus Diversispora epigaea (formerly Glomus versiforme) and its bacterial endosymbionts.</title>
        <authorList>
            <person name="Sun X."/>
            <person name="Fei Z."/>
            <person name="Harrison M."/>
        </authorList>
    </citation>
    <scope>NUCLEOTIDE SEQUENCE [LARGE SCALE GENOMIC DNA]</scope>
    <source>
        <strain evidence="6 7">IT104</strain>
    </source>
</reference>
<evidence type="ECO:0000256" key="4">
    <source>
        <dbReference type="SAM" id="Phobius"/>
    </source>
</evidence>
<dbReference type="InterPro" id="IPR011043">
    <property type="entry name" value="Gal_Oxase/kelch_b-propeller"/>
</dbReference>
<keyword evidence="7" id="KW-1185">Reference proteome</keyword>
<dbReference type="OrthoDB" id="432528at2759"/>
<keyword evidence="4" id="KW-0812">Transmembrane</keyword>
<organism evidence="6 7">
    <name type="scientific">Diversispora epigaea</name>
    <dbReference type="NCBI Taxonomy" id="1348612"/>
    <lineage>
        <taxon>Eukaryota</taxon>
        <taxon>Fungi</taxon>
        <taxon>Fungi incertae sedis</taxon>
        <taxon>Mucoromycota</taxon>
        <taxon>Glomeromycotina</taxon>
        <taxon>Glomeromycetes</taxon>
        <taxon>Diversisporales</taxon>
        <taxon>Diversisporaceae</taxon>
        <taxon>Diversispora</taxon>
    </lineage>
</organism>
<dbReference type="InterPro" id="IPR015915">
    <property type="entry name" value="Kelch-typ_b-propeller"/>
</dbReference>
<dbReference type="Gene3D" id="2.120.10.80">
    <property type="entry name" value="Kelch-type beta propeller"/>
    <property type="match status" value="2"/>
</dbReference>
<sequence>MYFSFKFIFYVIFLISPILGYDPPARIHHNSVIINNQLLIFAGWKNQSSSNIVTDKLIYLDLLKPFEITNLSWTLIPDGNLPIYTWFSTAIVGLNNSTIFQIGGYIVNKDTLNYDFSNQVHKYDYNASKWTIPSITGDSIPPRQQIKGVIDNSGIIYIFGGVNTTNLVTSIGTMNNDMNTFDTSSMAWKTLNLSNLPLPCNGYSASLLPNGIIVYIGGQEIATDGTSSNVPVNSKGRIYAIGPLTQVKKDEIVLPLVNMKSIKCFDTKKLEWSYMNATGDDIDSRFQFSSVLTSNGHIIIFGGIKRDYTSVSPNLAILDTNKSPYHWSIPNISKFNSPPSIYGHSANLYFDYMIITFGYSLDDQAYNSQVYLYNITGIKWVTTFSPFVTSTSTNTSTNTGTTQPSSTQDTTQPSSTQDTTQPRPQKNSSKTLAIGLGTGISLVIVIFAAIFIFISRKKAKTRVLKISGSNDPSN</sequence>
<accession>A0A397GUV9</accession>
<evidence type="ECO:0000256" key="5">
    <source>
        <dbReference type="SAM" id="SignalP"/>
    </source>
</evidence>
<evidence type="ECO:0000256" key="1">
    <source>
        <dbReference type="ARBA" id="ARBA00022441"/>
    </source>
</evidence>
<keyword evidence="4" id="KW-1133">Transmembrane helix</keyword>
<evidence type="ECO:0000313" key="7">
    <source>
        <dbReference type="Proteomes" id="UP000266861"/>
    </source>
</evidence>
<evidence type="ECO:0000256" key="2">
    <source>
        <dbReference type="ARBA" id="ARBA00022737"/>
    </source>
</evidence>
<evidence type="ECO:0008006" key="8">
    <source>
        <dbReference type="Google" id="ProtNLM"/>
    </source>
</evidence>
<gene>
    <name evidence="6" type="ORF">Glove_444g20</name>
</gene>
<dbReference type="STRING" id="1348612.A0A397GUV9"/>
<dbReference type="Proteomes" id="UP000266861">
    <property type="component" value="Unassembled WGS sequence"/>
</dbReference>
<feature type="chain" id="PRO_5017236638" description="Galactose oxidase" evidence="5">
    <location>
        <begin position="21"/>
        <end position="474"/>
    </location>
</feature>
<keyword evidence="1" id="KW-0880">Kelch repeat</keyword>
<keyword evidence="4" id="KW-0472">Membrane</keyword>
<protein>
    <recommendedName>
        <fullName evidence="8">Galactose oxidase</fullName>
    </recommendedName>
</protein>
<dbReference type="SUPFAM" id="SSF50965">
    <property type="entry name" value="Galactose oxidase, central domain"/>
    <property type="match status" value="1"/>
</dbReference>
<keyword evidence="5" id="KW-0732">Signal</keyword>
<feature type="signal peptide" evidence="5">
    <location>
        <begin position="1"/>
        <end position="20"/>
    </location>
</feature>
<dbReference type="SUPFAM" id="SSF117281">
    <property type="entry name" value="Kelch motif"/>
    <property type="match status" value="1"/>
</dbReference>
<name>A0A397GUV9_9GLOM</name>
<dbReference type="PANTHER" id="PTHR46093">
    <property type="entry name" value="ACYL-COA-BINDING DOMAIN-CONTAINING PROTEIN 5"/>
    <property type="match status" value="1"/>
</dbReference>
<dbReference type="PANTHER" id="PTHR46093:SF18">
    <property type="entry name" value="FIBRONECTIN TYPE-III DOMAIN-CONTAINING PROTEIN"/>
    <property type="match status" value="1"/>
</dbReference>
<dbReference type="Pfam" id="PF24681">
    <property type="entry name" value="Kelch_KLHDC2_KLHL20_DRC7"/>
    <property type="match status" value="2"/>
</dbReference>
<comment type="caution">
    <text evidence="6">The sequence shown here is derived from an EMBL/GenBank/DDBJ whole genome shotgun (WGS) entry which is preliminary data.</text>
</comment>
<feature type="region of interest" description="Disordered" evidence="3">
    <location>
        <begin position="392"/>
        <end position="430"/>
    </location>
</feature>
<keyword evidence="2" id="KW-0677">Repeat</keyword>